<dbReference type="OrthoDB" id="5775793at2"/>
<dbReference type="RefSeq" id="WP_155450330.1">
    <property type="nucleotide sequence ID" value="NZ_WNKT01000024.1"/>
</dbReference>
<accession>A0A6N8EGZ1</accession>
<evidence type="ECO:0000313" key="1">
    <source>
        <dbReference type="EMBL" id="MTW21747.1"/>
    </source>
</evidence>
<dbReference type="EMBL" id="WNKT01000024">
    <property type="protein sequence ID" value="MTW21747.1"/>
    <property type="molecule type" value="Genomic_DNA"/>
</dbReference>
<protein>
    <submittedName>
        <fullName evidence="1">Uncharacterized protein</fullName>
    </submittedName>
</protein>
<keyword evidence="2" id="KW-1185">Reference proteome</keyword>
<sequence>MSNNNAPMMQEPDVSQRISYYEQALQNISSPSSFREQVLQNVYQCLLTNCRQQYQAPSVALRH</sequence>
<dbReference type="AlphaFoldDB" id="A0A6N8EGZ1"/>
<reference evidence="1 2" key="1">
    <citation type="submission" date="2019-11" db="EMBL/GenBank/DDBJ databases">
        <title>Whole-genome sequence of the anaerobic purple sulfur bacterium Allochromatium palmeri DSM 15591.</title>
        <authorList>
            <person name="Kyndt J.A."/>
            <person name="Meyer T.E."/>
        </authorList>
    </citation>
    <scope>NUCLEOTIDE SEQUENCE [LARGE SCALE GENOMIC DNA]</scope>
    <source>
        <strain evidence="1 2">DSM 15591</strain>
    </source>
</reference>
<name>A0A6N8EGZ1_9GAMM</name>
<proteinExistence type="predicted"/>
<evidence type="ECO:0000313" key="2">
    <source>
        <dbReference type="Proteomes" id="UP000434044"/>
    </source>
</evidence>
<dbReference type="Proteomes" id="UP000434044">
    <property type="component" value="Unassembled WGS sequence"/>
</dbReference>
<organism evidence="1 2">
    <name type="scientific">Allochromatium palmeri</name>
    <dbReference type="NCBI Taxonomy" id="231048"/>
    <lineage>
        <taxon>Bacteria</taxon>
        <taxon>Pseudomonadati</taxon>
        <taxon>Pseudomonadota</taxon>
        <taxon>Gammaproteobacteria</taxon>
        <taxon>Chromatiales</taxon>
        <taxon>Chromatiaceae</taxon>
        <taxon>Allochromatium</taxon>
    </lineage>
</organism>
<gene>
    <name evidence="1" type="ORF">GJ668_11665</name>
</gene>
<comment type="caution">
    <text evidence="1">The sequence shown here is derived from an EMBL/GenBank/DDBJ whole genome shotgun (WGS) entry which is preliminary data.</text>
</comment>